<dbReference type="AlphaFoldDB" id="K1SN04"/>
<dbReference type="GO" id="GO:0016810">
    <property type="term" value="F:hydrolase activity, acting on carbon-nitrogen (but not peptide) bonds"/>
    <property type="evidence" value="ECO:0007669"/>
    <property type="project" value="InterPro"/>
</dbReference>
<dbReference type="SUPFAM" id="SSF51338">
    <property type="entry name" value="Composite domain of metallo-dependent hydrolases"/>
    <property type="match status" value="1"/>
</dbReference>
<gene>
    <name evidence="1" type="ORF">LEA_12070</name>
</gene>
<dbReference type="EMBL" id="AJWY01008157">
    <property type="protein sequence ID" value="EKC61992.1"/>
    <property type="molecule type" value="Genomic_DNA"/>
</dbReference>
<organism evidence="1">
    <name type="scientific">human gut metagenome</name>
    <dbReference type="NCBI Taxonomy" id="408170"/>
    <lineage>
        <taxon>unclassified sequences</taxon>
        <taxon>metagenomes</taxon>
        <taxon>organismal metagenomes</taxon>
    </lineage>
</organism>
<dbReference type="Gene3D" id="3.20.20.140">
    <property type="entry name" value="Metal-dependent hydrolases"/>
    <property type="match status" value="1"/>
</dbReference>
<feature type="non-terminal residue" evidence="1">
    <location>
        <position position="1"/>
    </location>
</feature>
<comment type="caution">
    <text evidence="1">The sequence shown here is derived from an EMBL/GenBank/DDBJ whole genome shotgun (WGS) entry which is preliminary data.</text>
</comment>
<protein>
    <submittedName>
        <fullName evidence="1">Dihydroorotase</fullName>
    </submittedName>
</protein>
<name>K1SN04_9ZZZZ</name>
<accession>K1SN04</accession>
<proteinExistence type="predicted"/>
<sequence length="67" mass="7597">DLVLVRPDTPWEVTADKVLSKCGWSPLEGHTFNWKVERTFANGHPVYSDGMVDDAYRGEELRFGDEG</sequence>
<reference evidence="1" key="1">
    <citation type="journal article" date="2013" name="Environ. Microbiol.">
        <title>Microbiota from the distal guts of lean and obese adolescents exhibit partial functional redundancy besides clear differences in community structure.</title>
        <authorList>
            <person name="Ferrer M."/>
            <person name="Ruiz A."/>
            <person name="Lanza F."/>
            <person name="Haange S.B."/>
            <person name="Oberbach A."/>
            <person name="Till H."/>
            <person name="Bargiela R."/>
            <person name="Campoy C."/>
            <person name="Segura M.T."/>
            <person name="Richter M."/>
            <person name="von Bergen M."/>
            <person name="Seifert J."/>
            <person name="Suarez A."/>
        </authorList>
    </citation>
    <scope>NUCLEOTIDE SEQUENCE</scope>
</reference>
<evidence type="ECO:0000313" key="1">
    <source>
        <dbReference type="EMBL" id="EKC61992.1"/>
    </source>
</evidence>
<dbReference type="InterPro" id="IPR011059">
    <property type="entry name" value="Metal-dep_hydrolase_composite"/>
</dbReference>